<dbReference type="GO" id="GO:0000976">
    <property type="term" value="F:transcription cis-regulatory region binding"/>
    <property type="evidence" value="ECO:0007669"/>
    <property type="project" value="TreeGrafter"/>
</dbReference>
<evidence type="ECO:0000256" key="2">
    <source>
        <dbReference type="ARBA" id="ARBA00023125"/>
    </source>
</evidence>
<keyword evidence="2 4" id="KW-0238">DNA-binding</keyword>
<gene>
    <name evidence="7" type="ORF">DLJ46_08680</name>
</gene>
<dbReference type="PANTHER" id="PTHR30055:SF238">
    <property type="entry name" value="MYCOFACTOCIN BIOSYNTHESIS TRANSCRIPTIONAL REGULATOR MFTR-RELATED"/>
    <property type="match status" value="1"/>
</dbReference>
<dbReference type="AlphaFoldDB" id="A0A317KE35"/>
<evidence type="ECO:0000256" key="4">
    <source>
        <dbReference type="PROSITE-ProRule" id="PRU00335"/>
    </source>
</evidence>
<reference evidence="8" key="1">
    <citation type="submission" date="2018-05" db="EMBL/GenBank/DDBJ databases">
        <title>Micromonospora globispora sp. nov. and Micromonospora rugosa sp. nov., isolated from marine sediment.</title>
        <authorList>
            <person name="Carro L."/>
            <person name="Aysel V."/>
            <person name="Cetin D."/>
            <person name="Igual J.M."/>
            <person name="Klenk H.-P."/>
            <person name="Trujillo M.E."/>
            <person name="Sahin N."/>
        </authorList>
    </citation>
    <scope>NUCLEOTIDE SEQUENCE [LARGE SCALE GENOMIC DNA]</scope>
    <source>
        <strain evidence="8">S2904</strain>
    </source>
</reference>
<dbReference type="GO" id="GO:0003700">
    <property type="term" value="F:DNA-binding transcription factor activity"/>
    <property type="evidence" value="ECO:0007669"/>
    <property type="project" value="TreeGrafter"/>
</dbReference>
<evidence type="ECO:0000256" key="5">
    <source>
        <dbReference type="SAM" id="MobiDB-lite"/>
    </source>
</evidence>
<dbReference type="Proteomes" id="UP000245683">
    <property type="component" value="Unassembled WGS sequence"/>
</dbReference>
<proteinExistence type="predicted"/>
<keyword evidence="3" id="KW-0804">Transcription</keyword>
<dbReference type="InterPro" id="IPR001647">
    <property type="entry name" value="HTH_TetR"/>
</dbReference>
<evidence type="ECO:0000259" key="6">
    <source>
        <dbReference type="PROSITE" id="PS50977"/>
    </source>
</evidence>
<protein>
    <submittedName>
        <fullName evidence="7">TetR family transcriptional regulator</fullName>
    </submittedName>
</protein>
<keyword evidence="1" id="KW-0805">Transcription regulation</keyword>
<dbReference type="Gene3D" id="1.10.10.60">
    <property type="entry name" value="Homeodomain-like"/>
    <property type="match status" value="1"/>
</dbReference>
<dbReference type="Pfam" id="PF00440">
    <property type="entry name" value="TetR_N"/>
    <property type="match status" value="1"/>
</dbReference>
<dbReference type="OrthoDB" id="3172830at2"/>
<dbReference type="InterPro" id="IPR050109">
    <property type="entry name" value="HTH-type_TetR-like_transc_reg"/>
</dbReference>
<evidence type="ECO:0000313" key="8">
    <source>
        <dbReference type="Proteomes" id="UP000245683"/>
    </source>
</evidence>
<dbReference type="InterPro" id="IPR041490">
    <property type="entry name" value="KstR2_TetR_C"/>
</dbReference>
<keyword evidence="8" id="KW-1185">Reference proteome</keyword>
<feature type="DNA-binding region" description="H-T-H motif" evidence="4">
    <location>
        <begin position="60"/>
        <end position="79"/>
    </location>
</feature>
<evidence type="ECO:0000313" key="7">
    <source>
        <dbReference type="EMBL" id="PWU49806.1"/>
    </source>
</evidence>
<accession>A0A317KE35</accession>
<dbReference type="PANTHER" id="PTHR30055">
    <property type="entry name" value="HTH-TYPE TRANSCRIPTIONAL REGULATOR RUTR"/>
    <property type="match status" value="1"/>
</dbReference>
<dbReference type="Pfam" id="PF17932">
    <property type="entry name" value="TetR_C_24"/>
    <property type="match status" value="1"/>
</dbReference>
<dbReference type="SUPFAM" id="SSF46689">
    <property type="entry name" value="Homeodomain-like"/>
    <property type="match status" value="1"/>
</dbReference>
<dbReference type="GO" id="GO:0045892">
    <property type="term" value="P:negative regulation of DNA-templated transcription"/>
    <property type="evidence" value="ECO:0007669"/>
    <property type="project" value="UniProtKB-ARBA"/>
</dbReference>
<sequence length="224" mass="24565">MGRTVLTPDSGTGRPTGACRTGRRGGPVTDGRSRRREDTRQRLFVAAVELIAEQGFSATSVDDIAARAGVAKGTVYYNFESKTVLFEELLRHGIGLLTADFRAAVAGLPPREALAALVRTELEYIRRYRAFAQLLLSEMWRTNREWQQTLRLLRGEAIEVIAETVRAGVASGDLPADLDVRTASSALFGVGLVVAVDWLVFQPDRPIEDVQEALLGIVRRVAQT</sequence>
<dbReference type="EMBL" id="QGSV01000126">
    <property type="protein sequence ID" value="PWU49806.1"/>
    <property type="molecule type" value="Genomic_DNA"/>
</dbReference>
<dbReference type="InterPro" id="IPR036271">
    <property type="entry name" value="Tet_transcr_reg_TetR-rel_C_sf"/>
</dbReference>
<dbReference type="FunFam" id="1.10.10.60:FF:000141">
    <property type="entry name" value="TetR family transcriptional regulator"/>
    <property type="match status" value="1"/>
</dbReference>
<feature type="region of interest" description="Disordered" evidence="5">
    <location>
        <begin position="1"/>
        <end position="36"/>
    </location>
</feature>
<dbReference type="SUPFAM" id="SSF48498">
    <property type="entry name" value="Tetracyclin repressor-like, C-terminal domain"/>
    <property type="match status" value="1"/>
</dbReference>
<evidence type="ECO:0000256" key="1">
    <source>
        <dbReference type="ARBA" id="ARBA00023015"/>
    </source>
</evidence>
<dbReference type="InterPro" id="IPR009057">
    <property type="entry name" value="Homeodomain-like_sf"/>
</dbReference>
<organism evidence="7 8">
    <name type="scientific">Micromonospora globispora</name>
    <dbReference type="NCBI Taxonomy" id="1450148"/>
    <lineage>
        <taxon>Bacteria</taxon>
        <taxon>Bacillati</taxon>
        <taxon>Actinomycetota</taxon>
        <taxon>Actinomycetes</taxon>
        <taxon>Micromonosporales</taxon>
        <taxon>Micromonosporaceae</taxon>
        <taxon>Micromonospora</taxon>
    </lineage>
</organism>
<dbReference type="Gene3D" id="1.10.357.10">
    <property type="entry name" value="Tetracycline Repressor, domain 2"/>
    <property type="match status" value="1"/>
</dbReference>
<evidence type="ECO:0000256" key="3">
    <source>
        <dbReference type="ARBA" id="ARBA00023163"/>
    </source>
</evidence>
<name>A0A317KE35_9ACTN</name>
<dbReference type="PROSITE" id="PS50977">
    <property type="entry name" value="HTH_TETR_2"/>
    <property type="match status" value="1"/>
</dbReference>
<dbReference type="PRINTS" id="PR00455">
    <property type="entry name" value="HTHTETR"/>
</dbReference>
<feature type="domain" description="HTH tetR-type" evidence="6">
    <location>
        <begin position="37"/>
        <end position="97"/>
    </location>
</feature>
<comment type="caution">
    <text evidence="7">The sequence shown here is derived from an EMBL/GenBank/DDBJ whole genome shotgun (WGS) entry which is preliminary data.</text>
</comment>